<keyword evidence="2" id="KW-1133">Transmembrane helix</keyword>
<organism evidence="4 5">
    <name type="scientific">Leucocoprinus leucothites</name>
    <dbReference type="NCBI Taxonomy" id="201217"/>
    <lineage>
        <taxon>Eukaryota</taxon>
        <taxon>Fungi</taxon>
        <taxon>Dikarya</taxon>
        <taxon>Basidiomycota</taxon>
        <taxon>Agaricomycotina</taxon>
        <taxon>Agaricomycetes</taxon>
        <taxon>Agaricomycetidae</taxon>
        <taxon>Agaricales</taxon>
        <taxon>Agaricineae</taxon>
        <taxon>Agaricaceae</taxon>
        <taxon>Leucocoprinus</taxon>
    </lineage>
</organism>
<sequence>MFSLLLLLVFTHPLSSAPLSLHTPYKHPPLHQRNSKEDFLLDDNRTIWDIVWACIATIFACTWVAVHPNIPSPKADLKSRFKSRLMVMAYAWIAPECVTMWAMRQWVSARGLARMYNQSRGIPEDTRSYLRLFLASLNPFKADTESARLHRWTLTHGFFAQMGGYMIFRGDDPYWTLFLEDVDMERDMNLVPYLTEEEIMDSSKGDVLSKGIAMLQTLWFGAQYFTRIYYQLPITELETVTLAFAGLNIATYILWWHKPLNVQCPIRIHDVSSISRAQDELGMSRLDSQLTIPIITFDDLPDYEEDTWDELHEVPWFPNDQVIDNMTLHGTPSSDSTAVLVSTPTSLYGVLEQQSEVSDQGGEDITKTSKKEPKAEVDDWGLNELPWYPSPEVLGNLGTFETADLTGSRPRPPTPSLGDLPPPRWHYKLPWRLPHLPLHIVLTIDGGWYIVDLIYDNMTEGVDLSSLPRNSRFQIDFYVPLILRNRPWILQMCILLPFWSFYIVFMVLYTFGPYRFFVYVLGPLASMTGTSQVAQEPWIDSMYPLRAPPFFAGLQGTLDLRSRLRIWYATFFLASVFGAIHALGWFSRFPTSIERDLWRTSTLAICGVPPTVALWIMYRRSSFPQFTGNVPGRSGPTRAPIQAIRKSDLYQLLKYLATRPVRIGMPMYIFARIALITLAIVSLRNQPDNVFKNPPWTSIIPHL</sequence>
<keyword evidence="2" id="KW-0472">Membrane</keyword>
<keyword evidence="3" id="KW-0732">Signal</keyword>
<evidence type="ECO:0000256" key="3">
    <source>
        <dbReference type="SAM" id="SignalP"/>
    </source>
</evidence>
<comment type="caution">
    <text evidence="4">The sequence shown here is derived from an EMBL/GenBank/DDBJ whole genome shotgun (WGS) entry which is preliminary data.</text>
</comment>
<evidence type="ECO:0000313" key="4">
    <source>
        <dbReference type="EMBL" id="KAF5349097.1"/>
    </source>
</evidence>
<accession>A0A8H5CW84</accession>
<dbReference type="PANTHER" id="PTHR35043:SF7">
    <property type="entry name" value="TRANSCRIPTION FACTOR DOMAIN-CONTAINING PROTEIN"/>
    <property type="match status" value="1"/>
</dbReference>
<dbReference type="Proteomes" id="UP000559027">
    <property type="component" value="Unassembled WGS sequence"/>
</dbReference>
<feature type="transmembrane region" description="Helical" evidence="2">
    <location>
        <begin position="566"/>
        <end position="586"/>
    </location>
</feature>
<dbReference type="AlphaFoldDB" id="A0A8H5CW84"/>
<dbReference type="PANTHER" id="PTHR35043">
    <property type="entry name" value="TRANSCRIPTION FACTOR DOMAIN-CONTAINING PROTEIN"/>
    <property type="match status" value="1"/>
</dbReference>
<feature type="signal peptide" evidence="3">
    <location>
        <begin position="1"/>
        <end position="16"/>
    </location>
</feature>
<keyword evidence="5" id="KW-1185">Reference proteome</keyword>
<dbReference type="OrthoDB" id="9451547at2759"/>
<proteinExistence type="predicted"/>
<feature type="transmembrane region" description="Helical" evidence="2">
    <location>
        <begin position="516"/>
        <end position="534"/>
    </location>
</feature>
<name>A0A8H5CW84_9AGAR</name>
<feature type="transmembrane region" description="Helical" evidence="2">
    <location>
        <begin position="488"/>
        <end position="509"/>
    </location>
</feature>
<protein>
    <recommendedName>
        <fullName evidence="6">Wax synthase domain-containing protein</fullName>
    </recommendedName>
</protein>
<evidence type="ECO:0000313" key="5">
    <source>
        <dbReference type="Proteomes" id="UP000559027"/>
    </source>
</evidence>
<feature type="transmembrane region" description="Helical" evidence="2">
    <location>
        <begin position="598"/>
        <end position="618"/>
    </location>
</feature>
<gene>
    <name evidence="4" type="ORF">D9756_009519</name>
</gene>
<feature type="chain" id="PRO_5034933801" description="Wax synthase domain-containing protein" evidence="3">
    <location>
        <begin position="17"/>
        <end position="703"/>
    </location>
</feature>
<reference evidence="4 5" key="1">
    <citation type="journal article" date="2020" name="ISME J.">
        <title>Uncovering the hidden diversity of litter-decomposition mechanisms in mushroom-forming fungi.</title>
        <authorList>
            <person name="Floudas D."/>
            <person name="Bentzer J."/>
            <person name="Ahren D."/>
            <person name="Johansson T."/>
            <person name="Persson P."/>
            <person name="Tunlid A."/>
        </authorList>
    </citation>
    <scope>NUCLEOTIDE SEQUENCE [LARGE SCALE GENOMIC DNA]</scope>
    <source>
        <strain evidence="4 5">CBS 146.42</strain>
    </source>
</reference>
<evidence type="ECO:0000256" key="2">
    <source>
        <dbReference type="SAM" id="Phobius"/>
    </source>
</evidence>
<feature type="transmembrane region" description="Helical" evidence="2">
    <location>
        <begin position="663"/>
        <end position="683"/>
    </location>
</feature>
<dbReference type="EMBL" id="JAACJO010000017">
    <property type="protein sequence ID" value="KAF5349097.1"/>
    <property type="molecule type" value="Genomic_DNA"/>
</dbReference>
<evidence type="ECO:0008006" key="6">
    <source>
        <dbReference type="Google" id="ProtNLM"/>
    </source>
</evidence>
<evidence type="ECO:0000256" key="1">
    <source>
        <dbReference type="SAM" id="MobiDB-lite"/>
    </source>
</evidence>
<keyword evidence="2" id="KW-0812">Transmembrane</keyword>
<feature type="compositionally biased region" description="Basic and acidic residues" evidence="1">
    <location>
        <begin position="364"/>
        <end position="376"/>
    </location>
</feature>
<feature type="region of interest" description="Disordered" evidence="1">
    <location>
        <begin position="355"/>
        <end position="376"/>
    </location>
</feature>